<evidence type="ECO:0000313" key="3">
    <source>
        <dbReference type="Proteomes" id="UP001457282"/>
    </source>
</evidence>
<name>A0AAW1VWN0_RUBAR</name>
<sequence length="95" mass="10696">MAVGEDSPSRVCSTKFVLAYKFEMVIWDLQAILSYPAIPNTLVLQTLEGESSPTAICLDQCKDAITEWQSKSRNSPPQHHHLVKPRQPFLRSSLL</sequence>
<dbReference type="Proteomes" id="UP001457282">
    <property type="component" value="Unassembled WGS sequence"/>
</dbReference>
<feature type="region of interest" description="Disordered" evidence="1">
    <location>
        <begin position="70"/>
        <end position="95"/>
    </location>
</feature>
<organism evidence="2 3">
    <name type="scientific">Rubus argutus</name>
    <name type="common">Southern blackberry</name>
    <dbReference type="NCBI Taxonomy" id="59490"/>
    <lineage>
        <taxon>Eukaryota</taxon>
        <taxon>Viridiplantae</taxon>
        <taxon>Streptophyta</taxon>
        <taxon>Embryophyta</taxon>
        <taxon>Tracheophyta</taxon>
        <taxon>Spermatophyta</taxon>
        <taxon>Magnoliopsida</taxon>
        <taxon>eudicotyledons</taxon>
        <taxon>Gunneridae</taxon>
        <taxon>Pentapetalae</taxon>
        <taxon>rosids</taxon>
        <taxon>fabids</taxon>
        <taxon>Rosales</taxon>
        <taxon>Rosaceae</taxon>
        <taxon>Rosoideae</taxon>
        <taxon>Rosoideae incertae sedis</taxon>
        <taxon>Rubus</taxon>
    </lineage>
</organism>
<evidence type="ECO:0000313" key="2">
    <source>
        <dbReference type="EMBL" id="KAK9911471.1"/>
    </source>
</evidence>
<reference evidence="2 3" key="1">
    <citation type="journal article" date="2023" name="G3 (Bethesda)">
        <title>A chromosome-length genome assembly and annotation of blackberry (Rubus argutus, cv. 'Hillquist').</title>
        <authorList>
            <person name="Bruna T."/>
            <person name="Aryal R."/>
            <person name="Dudchenko O."/>
            <person name="Sargent D.J."/>
            <person name="Mead D."/>
            <person name="Buti M."/>
            <person name="Cavallini A."/>
            <person name="Hytonen T."/>
            <person name="Andres J."/>
            <person name="Pham M."/>
            <person name="Weisz D."/>
            <person name="Mascagni F."/>
            <person name="Usai G."/>
            <person name="Natali L."/>
            <person name="Bassil N."/>
            <person name="Fernandez G.E."/>
            <person name="Lomsadze A."/>
            <person name="Armour M."/>
            <person name="Olukolu B."/>
            <person name="Poorten T."/>
            <person name="Britton C."/>
            <person name="Davik J."/>
            <person name="Ashrafi H."/>
            <person name="Aiden E.L."/>
            <person name="Borodovsky M."/>
            <person name="Worthington M."/>
        </authorList>
    </citation>
    <scope>NUCLEOTIDE SEQUENCE [LARGE SCALE GENOMIC DNA]</scope>
    <source>
        <strain evidence="2">PI 553951</strain>
    </source>
</reference>
<protein>
    <submittedName>
        <fullName evidence="2">Uncharacterized protein</fullName>
    </submittedName>
</protein>
<dbReference type="EMBL" id="JBEDUW010000007">
    <property type="protein sequence ID" value="KAK9911471.1"/>
    <property type="molecule type" value="Genomic_DNA"/>
</dbReference>
<evidence type="ECO:0000256" key="1">
    <source>
        <dbReference type="SAM" id="MobiDB-lite"/>
    </source>
</evidence>
<accession>A0AAW1VWN0</accession>
<keyword evidence="3" id="KW-1185">Reference proteome</keyword>
<comment type="caution">
    <text evidence="2">The sequence shown here is derived from an EMBL/GenBank/DDBJ whole genome shotgun (WGS) entry which is preliminary data.</text>
</comment>
<dbReference type="AlphaFoldDB" id="A0AAW1VWN0"/>
<gene>
    <name evidence="2" type="ORF">M0R45_035379</name>
</gene>
<proteinExistence type="predicted"/>